<dbReference type="OrthoDB" id="2410195at2759"/>
<dbReference type="Proteomes" id="UP000037904">
    <property type="component" value="Unassembled WGS sequence"/>
</dbReference>
<dbReference type="Gene3D" id="3.40.50.150">
    <property type="entry name" value="Vaccinia Virus protein VP39"/>
    <property type="match status" value="1"/>
</dbReference>
<dbReference type="SUPFAM" id="SSF46785">
    <property type="entry name" value="Winged helix' DNA-binding domain"/>
    <property type="match status" value="1"/>
</dbReference>
<dbReference type="Gene3D" id="1.10.10.10">
    <property type="entry name" value="Winged helix-like DNA-binding domain superfamily/Winged helix DNA-binding domain"/>
    <property type="match status" value="1"/>
</dbReference>
<evidence type="ECO:0000256" key="3">
    <source>
        <dbReference type="ARBA" id="ARBA00022691"/>
    </source>
</evidence>
<feature type="domain" description="O-methyltransferase C-terminal" evidence="5">
    <location>
        <begin position="225"/>
        <end position="368"/>
    </location>
</feature>
<evidence type="ECO:0000259" key="6">
    <source>
        <dbReference type="Pfam" id="PF08100"/>
    </source>
</evidence>
<dbReference type="InterPro" id="IPR016461">
    <property type="entry name" value="COMT-like"/>
</dbReference>
<protein>
    <submittedName>
        <fullName evidence="7">O-methyl transferase b</fullName>
    </submittedName>
</protein>
<dbReference type="EMBL" id="JXCE01000303">
    <property type="protein sequence ID" value="KPA38209.1"/>
    <property type="molecule type" value="Genomic_DNA"/>
</dbReference>
<name>A0A0M9ER66_FUSLA</name>
<feature type="active site" description="Proton acceptor" evidence="4">
    <location>
        <position position="298"/>
    </location>
</feature>
<dbReference type="GO" id="GO:0032259">
    <property type="term" value="P:methylation"/>
    <property type="evidence" value="ECO:0007669"/>
    <property type="project" value="UniProtKB-KW"/>
</dbReference>
<dbReference type="GO" id="GO:0046983">
    <property type="term" value="F:protein dimerization activity"/>
    <property type="evidence" value="ECO:0007669"/>
    <property type="project" value="InterPro"/>
</dbReference>
<dbReference type="GO" id="GO:0008171">
    <property type="term" value="F:O-methyltransferase activity"/>
    <property type="evidence" value="ECO:0007669"/>
    <property type="project" value="InterPro"/>
</dbReference>
<dbReference type="InterPro" id="IPR036390">
    <property type="entry name" value="WH_DNA-bd_sf"/>
</dbReference>
<keyword evidence="1" id="KW-0489">Methyltransferase</keyword>
<dbReference type="AlphaFoldDB" id="A0A0M9ER66"/>
<gene>
    <name evidence="7" type="ORF">FLAG1_08958</name>
</gene>
<dbReference type="InterPro" id="IPR001077">
    <property type="entry name" value="COMT_C"/>
</dbReference>
<evidence type="ECO:0000313" key="7">
    <source>
        <dbReference type="EMBL" id="KPA38209.1"/>
    </source>
</evidence>
<keyword evidence="3" id="KW-0949">S-adenosyl-L-methionine</keyword>
<dbReference type="SUPFAM" id="SSF53335">
    <property type="entry name" value="S-adenosyl-L-methionine-dependent methyltransferases"/>
    <property type="match status" value="1"/>
</dbReference>
<evidence type="ECO:0000313" key="8">
    <source>
        <dbReference type="Proteomes" id="UP000037904"/>
    </source>
</evidence>
<dbReference type="InterPro" id="IPR012967">
    <property type="entry name" value="COMT_dimerisation"/>
</dbReference>
<feature type="domain" description="O-methyltransferase dimerisation" evidence="6">
    <location>
        <begin position="55"/>
        <end position="130"/>
    </location>
</feature>
<comment type="caution">
    <text evidence="7">The sequence shown here is derived from an EMBL/GenBank/DDBJ whole genome shotgun (WGS) entry which is preliminary data.</text>
</comment>
<evidence type="ECO:0000256" key="2">
    <source>
        <dbReference type="ARBA" id="ARBA00022679"/>
    </source>
</evidence>
<accession>A0A0M9ER66</accession>
<proteinExistence type="predicted"/>
<dbReference type="PANTHER" id="PTHR43712:SF2">
    <property type="entry name" value="O-METHYLTRANSFERASE CICE"/>
    <property type="match status" value="1"/>
</dbReference>
<dbReference type="Pfam" id="PF08100">
    <property type="entry name" value="Dimerisation"/>
    <property type="match status" value="1"/>
</dbReference>
<keyword evidence="8" id="KW-1185">Reference proteome</keyword>
<reference evidence="7 8" key="1">
    <citation type="submission" date="2015-04" db="EMBL/GenBank/DDBJ databases">
        <title>The draft genome sequence of Fusarium langsethiae, a T-2/HT-2 mycotoxin producer.</title>
        <authorList>
            <person name="Lysoe E."/>
            <person name="Divon H.H."/>
            <person name="Terzi V."/>
            <person name="Orru L."/>
            <person name="Lamontanara A."/>
            <person name="Kolseth A.-K."/>
            <person name="Frandsen R.J."/>
            <person name="Nielsen K."/>
            <person name="Thrane U."/>
        </authorList>
    </citation>
    <scope>NUCLEOTIDE SEQUENCE [LARGE SCALE GENOMIC DNA]</scope>
    <source>
        <strain evidence="7 8">Fl201059</strain>
    </source>
</reference>
<evidence type="ECO:0000256" key="1">
    <source>
        <dbReference type="ARBA" id="ARBA00022603"/>
    </source>
</evidence>
<evidence type="ECO:0000256" key="4">
    <source>
        <dbReference type="PIRSR" id="PIRSR005739-1"/>
    </source>
</evidence>
<dbReference type="InterPro" id="IPR036388">
    <property type="entry name" value="WH-like_DNA-bd_sf"/>
</dbReference>
<organism evidence="7 8">
    <name type="scientific">Fusarium langsethiae</name>
    <dbReference type="NCBI Taxonomy" id="179993"/>
    <lineage>
        <taxon>Eukaryota</taxon>
        <taxon>Fungi</taxon>
        <taxon>Dikarya</taxon>
        <taxon>Ascomycota</taxon>
        <taxon>Pezizomycotina</taxon>
        <taxon>Sordariomycetes</taxon>
        <taxon>Hypocreomycetidae</taxon>
        <taxon>Hypocreales</taxon>
        <taxon>Nectriaceae</taxon>
        <taxon>Fusarium</taxon>
    </lineage>
</organism>
<dbReference type="Pfam" id="PF00891">
    <property type="entry name" value="Methyltransf_2"/>
    <property type="match status" value="1"/>
</dbReference>
<keyword evidence="2 7" id="KW-0808">Transferase</keyword>
<dbReference type="PROSITE" id="PS51683">
    <property type="entry name" value="SAM_OMT_II"/>
    <property type="match status" value="1"/>
</dbReference>
<sequence length="390" mass="44072">MTKNTQDASLLADYLQNPVAHDNDTRERLIVACQEVVASLETPIETARKLAFLTLDHAVVRCAIQLNLFSILSQEERSYSSQELAVATTPPSNDVLLSRLLRYLASPLRLIEEKGNGFWKGTARGSLFIQDGFKAGFSMYFDSGGPAFQAFPRWICTQGDEKPQSAFQLALPNEDSFFKWLEKDEHKLQSFHYWMETLSTYQFCAQDIINIQSWIPGTSSDNDVVFVDVGGGTGGQSVILASRRATFPGRIVNEDVSHIPPEAEAVLRSHSIDHITYNFFDEQPIKGACIYHFRQIFHDWPDEECAKILSRAKEAMTASSTLLIDEVVIPEKGAHWMVMQRDLTMMALFNAAERSEMQWRALLQQAGLRIEEIQCYDERMAACMIVAKLI</sequence>
<dbReference type="PIRSF" id="PIRSF005739">
    <property type="entry name" value="O-mtase"/>
    <property type="match status" value="1"/>
</dbReference>
<dbReference type="InterPro" id="IPR029063">
    <property type="entry name" value="SAM-dependent_MTases_sf"/>
</dbReference>
<dbReference type="PANTHER" id="PTHR43712">
    <property type="entry name" value="PUTATIVE (AFU_ORTHOLOGUE AFUA_4G14580)-RELATED"/>
    <property type="match status" value="1"/>
</dbReference>
<evidence type="ECO:0000259" key="5">
    <source>
        <dbReference type="Pfam" id="PF00891"/>
    </source>
</evidence>